<organism evidence="1 2">
    <name type="scientific">Fusarium oxysporum f. sp. rapae</name>
    <dbReference type="NCBI Taxonomy" id="485398"/>
    <lineage>
        <taxon>Eukaryota</taxon>
        <taxon>Fungi</taxon>
        <taxon>Dikarya</taxon>
        <taxon>Ascomycota</taxon>
        <taxon>Pezizomycotina</taxon>
        <taxon>Sordariomycetes</taxon>
        <taxon>Hypocreomycetidae</taxon>
        <taxon>Hypocreales</taxon>
        <taxon>Nectriaceae</taxon>
        <taxon>Fusarium</taxon>
        <taxon>Fusarium oxysporum species complex</taxon>
    </lineage>
</organism>
<gene>
    <name evidence="1" type="ORF">Forpe1208_v011462</name>
</gene>
<name>A0A8J5NPM0_FUSOX</name>
<proteinExistence type="predicted"/>
<evidence type="ECO:0000313" key="1">
    <source>
        <dbReference type="EMBL" id="KAG7409094.1"/>
    </source>
</evidence>
<accession>A0A8J5NPM0</accession>
<comment type="caution">
    <text evidence="1">The sequence shown here is derived from an EMBL/GenBank/DDBJ whole genome shotgun (WGS) entry which is preliminary data.</text>
</comment>
<protein>
    <submittedName>
        <fullName evidence="1">Uncharacterized protein</fullName>
    </submittedName>
</protein>
<dbReference type="EMBL" id="JAELUQ010000008">
    <property type="protein sequence ID" value="KAG7409094.1"/>
    <property type="molecule type" value="Genomic_DNA"/>
</dbReference>
<dbReference type="Proteomes" id="UP000694050">
    <property type="component" value="Unassembled WGS sequence"/>
</dbReference>
<dbReference type="AlphaFoldDB" id="A0A8J5NPM0"/>
<reference evidence="1" key="1">
    <citation type="submission" date="2021-04" db="EMBL/GenBank/DDBJ databases">
        <title>First draft genome resource for Brassicaceae pathogens Fusarium oxysporum f. sp. raphani and Fusarium oxysporum f. sp. rapae.</title>
        <authorList>
            <person name="Asai S."/>
        </authorList>
    </citation>
    <scope>NUCLEOTIDE SEQUENCE</scope>
    <source>
        <strain evidence="1">Tf1208</strain>
    </source>
</reference>
<evidence type="ECO:0000313" key="2">
    <source>
        <dbReference type="Proteomes" id="UP000694050"/>
    </source>
</evidence>
<sequence>MSEQESKNPPAFDKHLFLVFLRRAVRDVAAVEFIRHTLQCNSFTPWENVTGDLQYNIIEATPRQAEQLASYPDIVRITPVEATGVEEDIQHEDDSTKEVYIVRPTNRRDKDQYRATHASLKAIFQDQMQPQDIGPYGVNLWKINLTDDQVPLVAKVKGFKSLVPLDEYRSRYAEIPGGGRIGLSSRWTLKMKSSAKQQTLLSGFCLGTMRSRNRCKMGDSVSGGHHCLRGR</sequence>